<evidence type="ECO:0000313" key="2">
    <source>
        <dbReference type="EMBL" id="WTU45785.1"/>
    </source>
</evidence>
<dbReference type="InterPro" id="IPR025644">
    <property type="entry name" value="DUF4344"/>
</dbReference>
<proteinExistence type="predicted"/>
<protein>
    <submittedName>
        <fullName evidence="2">DUF4344 domain-containing metallopeptidase</fullName>
    </submittedName>
</protein>
<dbReference type="AlphaFoldDB" id="A0AAU2HET1"/>
<dbReference type="RefSeq" id="WP_331723574.1">
    <property type="nucleotide sequence ID" value="NZ_CP108254.1"/>
</dbReference>
<reference evidence="2" key="1">
    <citation type="submission" date="2022-10" db="EMBL/GenBank/DDBJ databases">
        <title>The complete genomes of actinobacterial strains from the NBC collection.</title>
        <authorList>
            <person name="Joergensen T.S."/>
            <person name="Alvarez Arevalo M."/>
            <person name="Sterndorff E.B."/>
            <person name="Faurdal D."/>
            <person name="Vuksanovic O."/>
            <person name="Mourched A.-S."/>
            <person name="Charusanti P."/>
            <person name="Shaw S."/>
            <person name="Blin K."/>
            <person name="Weber T."/>
        </authorList>
    </citation>
    <scope>NUCLEOTIDE SEQUENCE</scope>
    <source>
        <strain evidence="2">NBC_00060</strain>
        <plasmid evidence="2">unnamed1</plasmid>
    </source>
</reference>
<evidence type="ECO:0000256" key="1">
    <source>
        <dbReference type="SAM" id="MobiDB-lite"/>
    </source>
</evidence>
<sequence>MHRRGDGGSSTALDSRLRARLYAGFASALLTLNAAACGPSATSDAPEDDKGRPATRTGFSVRYEPPSAPDRANAAFLRGRRVLEQALADVNAFSHAEAVAAIGRSCGGEGSAYDPGARRIEICYDDVAQERELFEDAGVRPADDEVTAVLTETFFHEAGHALADALGLDLGDRAEEDAADQFAALMLIRRGAAGEGQLRVAAREYELSAAGEAGAGPAGGGARDEHSSDLVRATNHLCYLYGADPTRNTDLVGTKLLSRERAGRCGEEWRGVREAWQTRLASVAAPSD</sequence>
<dbReference type="EMBL" id="CP108254">
    <property type="protein sequence ID" value="WTU45785.1"/>
    <property type="molecule type" value="Genomic_DNA"/>
</dbReference>
<organism evidence="2">
    <name type="scientific">Streptomyces sp. NBC_00060</name>
    <dbReference type="NCBI Taxonomy" id="2975636"/>
    <lineage>
        <taxon>Bacteria</taxon>
        <taxon>Bacillati</taxon>
        <taxon>Actinomycetota</taxon>
        <taxon>Actinomycetes</taxon>
        <taxon>Kitasatosporales</taxon>
        <taxon>Streptomycetaceae</taxon>
        <taxon>Streptomyces</taxon>
    </lineage>
</organism>
<keyword evidence="2" id="KW-0614">Plasmid</keyword>
<feature type="region of interest" description="Disordered" evidence="1">
    <location>
        <begin position="39"/>
        <end position="67"/>
    </location>
</feature>
<geneLocation type="plasmid" evidence="2">
    <name>unnamed1</name>
</geneLocation>
<gene>
    <name evidence="2" type="ORF">OHV25_39960</name>
</gene>
<dbReference type="Pfam" id="PF14247">
    <property type="entry name" value="DUF4344"/>
    <property type="match status" value="1"/>
</dbReference>
<accession>A0AAU2HET1</accession>
<name>A0AAU2HET1_9ACTN</name>